<evidence type="ECO:0000256" key="2">
    <source>
        <dbReference type="SAM" id="SignalP"/>
    </source>
</evidence>
<gene>
    <name evidence="3" type="ORF">KK060_14370</name>
</gene>
<feature type="compositionally biased region" description="Polar residues" evidence="1">
    <location>
        <begin position="20"/>
        <end position="34"/>
    </location>
</feature>
<protein>
    <recommendedName>
        <fullName evidence="5">PepSY domain-containing protein</fullName>
    </recommendedName>
</protein>
<evidence type="ECO:0000313" key="4">
    <source>
        <dbReference type="Proteomes" id="UP000772618"/>
    </source>
</evidence>
<dbReference type="RefSeq" id="WP_254154437.1">
    <property type="nucleotide sequence ID" value="NZ_JAHESD010000032.1"/>
</dbReference>
<dbReference type="EMBL" id="JAHESD010000032">
    <property type="protein sequence ID" value="MBT1704476.1"/>
    <property type="molecule type" value="Genomic_DNA"/>
</dbReference>
<dbReference type="Proteomes" id="UP000772618">
    <property type="component" value="Unassembled WGS sequence"/>
</dbReference>
<comment type="caution">
    <text evidence="3">The sequence shown here is derived from an EMBL/GenBank/DDBJ whole genome shotgun (WGS) entry which is preliminary data.</text>
</comment>
<feature type="region of interest" description="Disordered" evidence="1">
    <location>
        <begin position="20"/>
        <end position="63"/>
    </location>
</feature>
<keyword evidence="4" id="KW-1185">Reference proteome</keyword>
<dbReference type="SUPFAM" id="SSF160574">
    <property type="entry name" value="BT0923-like"/>
    <property type="match status" value="1"/>
</dbReference>
<evidence type="ECO:0008006" key="5">
    <source>
        <dbReference type="Google" id="ProtNLM"/>
    </source>
</evidence>
<evidence type="ECO:0000313" key="3">
    <source>
        <dbReference type="EMBL" id="MBT1704476.1"/>
    </source>
</evidence>
<feature type="signal peptide" evidence="2">
    <location>
        <begin position="1"/>
        <end position="20"/>
    </location>
</feature>
<evidence type="ECO:0000256" key="1">
    <source>
        <dbReference type="SAM" id="MobiDB-lite"/>
    </source>
</evidence>
<keyword evidence="2" id="KW-0732">Signal</keyword>
<feature type="compositionally biased region" description="Basic and acidic residues" evidence="1">
    <location>
        <begin position="35"/>
        <end position="54"/>
    </location>
</feature>
<feature type="chain" id="PRO_5046111254" description="PepSY domain-containing protein" evidence="2">
    <location>
        <begin position="21"/>
        <end position="124"/>
    </location>
</feature>
<reference evidence="3 4" key="1">
    <citation type="submission" date="2021-05" db="EMBL/GenBank/DDBJ databases">
        <title>A Polyphasic approach of four new species of the genus Ohtaekwangia: Ohtaekwangia histidinii sp. nov., Ohtaekwangia cretensis sp. nov., Ohtaekwangia indiensis sp. nov., Ohtaekwangia reichenbachii sp. nov. from diverse environment.</title>
        <authorList>
            <person name="Octaviana S."/>
        </authorList>
    </citation>
    <scope>NUCLEOTIDE SEQUENCE [LARGE SCALE GENOMIC DNA]</scope>
    <source>
        <strain evidence="3 4">PWU20</strain>
    </source>
</reference>
<name>A0ABS5VWU7_9BACT</name>
<sequence>MKKLMFAFCLMFGTAVAVQAQETSTQDQPSSQYKSQDDSKRDMKKGDKYDEKEAISTTELPSSVLEQLGSQDYSGWTVNNAYRKEKDGQTFYAVELSQGGETKMVKFDSEGKKIKEKKKKDKDS</sequence>
<proteinExistence type="predicted"/>
<organism evidence="3 4">
    <name type="scientific">Chryseosolibacter indicus</name>
    <dbReference type="NCBI Taxonomy" id="2782351"/>
    <lineage>
        <taxon>Bacteria</taxon>
        <taxon>Pseudomonadati</taxon>
        <taxon>Bacteroidota</taxon>
        <taxon>Cytophagia</taxon>
        <taxon>Cytophagales</taxon>
        <taxon>Chryseotaleaceae</taxon>
        <taxon>Chryseosolibacter</taxon>
    </lineage>
</organism>
<dbReference type="Gene3D" id="3.10.450.360">
    <property type="match status" value="1"/>
</dbReference>
<accession>A0ABS5VWU7</accession>